<keyword evidence="2" id="KW-0812">Transmembrane</keyword>
<evidence type="ECO:0000256" key="1">
    <source>
        <dbReference type="SAM" id="MobiDB-lite"/>
    </source>
</evidence>
<organism evidence="3 4">
    <name type="scientific">Corynebacterium choanae</name>
    <dbReference type="NCBI Taxonomy" id="1862358"/>
    <lineage>
        <taxon>Bacteria</taxon>
        <taxon>Bacillati</taxon>
        <taxon>Actinomycetota</taxon>
        <taxon>Actinomycetes</taxon>
        <taxon>Mycobacteriales</taxon>
        <taxon>Corynebacteriaceae</taxon>
        <taxon>Corynebacterium</taxon>
    </lineage>
</organism>
<keyword evidence="2" id="KW-1133">Transmembrane helix</keyword>
<dbReference type="EMBL" id="CP033896">
    <property type="protein sequence ID" value="AZA14072.1"/>
    <property type="molecule type" value="Genomic_DNA"/>
</dbReference>
<evidence type="ECO:0000256" key="2">
    <source>
        <dbReference type="SAM" id="Phobius"/>
    </source>
</evidence>
<dbReference type="RefSeq" id="WP_164472422.1">
    <property type="nucleotide sequence ID" value="NZ_CP033896.1"/>
</dbReference>
<accession>A0A3G6J8D6</accession>
<feature type="region of interest" description="Disordered" evidence="1">
    <location>
        <begin position="1"/>
        <end position="24"/>
    </location>
</feature>
<protein>
    <submittedName>
        <fullName evidence="3">Uncharacterized protein</fullName>
    </submittedName>
</protein>
<dbReference type="AlphaFoldDB" id="A0A3G6J8D6"/>
<evidence type="ECO:0000313" key="3">
    <source>
        <dbReference type="EMBL" id="AZA14072.1"/>
    </source>
</evidence>
<proteinExistence type="predicted"/>
<dbReference type="KEGG" id="ccho:CCHOA_08415"/>
<keyword evidence="2" id="KW-0472">Membrane</keyword>
<sequence length="51" mass="5411">MADSSRPPASSTSPQPVQPGRRYQPKKVTGVKIALAGLILLVVIGWLISLI</sequence>
<name>A0A3G6J8D6_9CORY</name>
<keyword evidence="4" id="KW-1185">Reference proteome</keyword>
<evidence type="ECO:0000313" key="4">
    <source>
        <dbReference type="Proteomes" id="UP000269019"/>
    </source>
</evidence>
<gene>
    <name evidence="3" type="ORF">CCHOA_08415</name>
</gene>
<reference evidence="3 4" key="1">
    <citation type="submission" date="2018-11" db="EMBL/GenBank/DDBJ databases">
        <authorList>
            <person name="Kleinhagauer T."/>
            <person name="Glaeser S.P."/>
            <person name="Spergser J."/>
            <person name="Ruckert C."/>
            <person name="Kaempfer P."/>
            <person name="Busse H.-J."/>
        </authorList>
    </citation>
    <scope>NUCLEOTIDE SEQUENCE [LARGE SCALE GENOMIC DNA]</scope>
    <source>
        <strain evidence="3 4">200CH</strain>
    </source>
</reference>
<feature type="transmembrane region" description="Helical" evidence="2">
    <location>
        <begin position="30"/>
        <end position="48"/>
    </location>
</feature>
<dbReference type="Proteomes" id="UP000269019">
    <property type="component" value="Chromosome"/>
</dbReference>